<keyword evidence="3 6" id="KW-0378">Hydrolase</keyword>
<dbReference type="SMART" id="SM00872">
    <property type="entry name" value="Alpha-mann_mid"/>
    <property type="match status" value="1"/>
</dbReference>
<dbReference type="Pfam" id="PF07748">
    <property type="entry name" value="Glyco_hydro_38C"/>
    <property type="match status" value="1"/>
</dbReference>
<keyword evidence="2" id="KW-0479">Metal-binding</keyword>
<name>A0A650EMH4_9FIRM</name>
<dbReference type="Gene3D" id="2.70.98.30">
    <property type="entry name" value="Golgi alpha-mannosidase II, domain 4"/>
    <property type="match status" value="1"/>
</dbReference>
<dbReference type="InterPro" id="IPR041147">
    <property type="entry name" value="GH38_C"/>
</dbReference>
<protein>
    <submittedName>
        <fullName evidence="6">Alpha-mannosidase</fullName>
        <ecNumber evidence="6">3.2.1.24</ecNumber>
    </submittedName>
</protein>
<dbReference type="GO" id="GO:0006013">
    <property type="term" value="P:mannose metabolic process"/>
    <property type="evidence" value="ECO:0007669"/>
    <property type="project" value="InterPro"/>
</dbReference>
<dbReference type="InterPro" id="IPR027291">
    <property type="entry name" value="Glyco_hydro_38_N_sf"/>
</dbReference>
<dbReference type="Gene3D" id="3.20.110.10">
    <property type="entry name" value="Glycoside hydrolase 38, N terminal domain"/>
    <property type="match status" value="1"/>
</dbReference>
<proteinExistence type="inferred from homology"/>
<dbReference type="GO" id="GO:0030246">
    <property type="term" value="F:carbohydrate binding"/>
    <property type="evidence" value="ECO:0007669"/>
    <property type="project" value="InterPro"/>
</dbReference>
<dbReference type="AlphaFoldDB" id="A0A650EMH4"/>
<dbReference type="FunFam" id="2.70.98.30:FF:000010">
    <property type="entry name" value="Cytosolic alpha-mannosidase"/>
    <property type="match status" value="1"/>
</dbReference>
<dbReference type="InterPro" id="IPR015341">
    <property type="entry name" value="Glyco_hydro_38_cen"/>
</dbReference>
<dbReference type="FunFam" id="3.20.110.10:FF:000002">
    <property type="entry name" value="alpha-mannosidase 2C1 isoform X1"/>
    <property type="match status" value="1"/>
</dbReference>
<dbReference type="InterPro" id="IPR000602">
    <property type="entry name" value="Glyco_hydro_38_N"/>
</dbReference>
<dbReference type="EC" id="3.2.1.24" evidence="6"/>
<accession>A0A650EMH4</accession>
<gene>
    <name evidence="6" type="ORF">Firmicute1046_0260</name>
</gene>
<sequence>MDKFIKDKIKITCENLAELSCKNICEIDDLKYISSGYKTVGEVKTPDETWLPFGREGLVNGRDKHFWFYTKIKTPDVSKNQQLELEVITGHDGEWDVINPQGILYLNGEIVQGIDINHRFSPLQPNTEYEILLYFYTGDMEKHTELMMNVRRVFVPVRQLYYDIKVPFDAALCYPEDAYEHIITLKYLEQACNRIDFRNPYSDEFFESIAQAAKYIKYEYYEKVCGNSNSVVSYIGHTHIDVAWLWTLAQTREKVQRTFSTVLSLMEQYPEYIFMSSQPQLYEYLKQEEPALYEKVKEKVKEGRWEVEGAMWLEADCNLSSGESLIRQILYGKRFIKDEFDIDSHILWLPDVFGYSAALPQILAKTGVDKFVTSKISWNETNQLPVDSFLWEGIDGTEIFTYFLTAQNYQRNLSETFTTYNGTISPEMNLGTWTRYQQKEYNNETIVTFGHGDGGGGPTAEMLENEKRLAYGLPGMPKAQMSFAGDFLNRVEKSFRENCKLTGRIPKWVGELYLELHRGTYTSAAKTKKNNRECEFLCQTAETLSAVNKLLSDRAYPAAVLERSWKTILLNQFHDIIPGSSIFEVYEESDRQYQQVREEVGGLVSECIEEIASNTQGKGLFVYNPNSFEASGYVKNGEHLVYAENIPPLGWKVIKDSKEQEKVYADKSKIESRYYSIAFDENMNISSLYDKENGRDISADEKPLNVFRAFEDYPRCYDNWEITNYYKQKMWQIDDVKEVRVLNGDGFGGVEIIRGYMNSEIRQKIIVYAQSRRIDFETEVDWHEKHTLLKVAFPFDIHANKATYEIQFGHVERPNHFNTSWEQAKFEVCAHKWVDVSEEGYGVSLLNNCKYGYSMSDNEMSLTLIKCGTYPNENSDQGQHCFTYSLYPHKDGFKQGGTIQEAYLLNRPLMSIEAKGGGMLGDKFSFVSSDSENIIIETVKESENGKGIVIRLYDAWNKKSKPELRLGFDAKKIYLCDMLENKLEEIGSGNRVKLSVRNFEIITLLAEV</sequence>
<comment type="similarity">
    <text evidence="1">Belongs to the glycosyl hydrolase 38 family.</text>
</comment>
<evidence type="ECO:0000313" key="6">
    <source>
        <dbReference type="EMBL" id="QGT50950.1"/>
    </source>
</evidence>
<evidence type="ECO:0000256" key="3">
    <source>
        <dbReference type="ARBA" id="ARBA00022801"/>
    </source>
</evidence>
<dbReference type="PANTHER" id="PTHR46017">
    <property type="entry name" value="ALPHA-MANNOSIDASE 2C1"/>
    <property type="match status" value="1"/>
</dbReference>
<dbReference type="SUPFAM" id="SSF88713">
    <property type="entry name" value="Glycoside hydrolase/deacetylase"/>
    <property type="match status" value="1"/>
</dbReference>
<reference evidence="6" key="1">
    <citation type="journal article" date="2020" name="J. ISSAAS">
        <title>Lactobacilli and other gastrointestinal microbiota of Peromyscus leucopus, reservoir host for agents of Lyme disease and other zoonoses in North America.</title>
        <authorList>
            <person name="Milovic A."/>
            <person name="Bassam K."/>
            <person name="Shao H."/>
            <person name="Chatzistamou I."/>
            <person name="Tufts D.M."/>
            <person name="Diuk-Wasser M."/>
            <person name="Barbour A.G."/>
        </authorList>
    </citation>
    <scope>NUCLEOTIDE SEQUENCE</scope>
    <source>
        <strain evidence="6">LL40</strain>
    </source>
</reference>
<dbReference type="InterPro" id="IPR028995">
    <property type="entry name" value="Glyco_hydro_57/38_cen_sf"/>
</dbReference>
<dbReference type="Pfam" id="PF01074">
    <property type="entry name" value="Glyco_hydro_38N"/>
    <property type="match status" value="1"/>
</dbReference>
<dbReference type="SUPFAM" id="SSF88688">
    <property type="entry name" value="Families 57/38 glycoside transferase middle domain"/>
    <property type="match status" value="1"/>
</dbReference>
<dbReference type="Pfam" id="PF17677">
    <property type="entry name" value="Glyco_hydro38C2"/>
    <property type="match status" value="1"/>
</dbReference>
<keyword evidence="4 6" id="KW-0326">Glycosidase</keyword>
<dbReference type="InterPro" id="IPR037094">
    <property type="entry name" value="Glyco_hydro_38_cen_sf"/>
</dbReference>
<dbReference type="FunFam" id="1.20.1270.50:FF:000004">
    <property type="entry name" value="alpha-mannosidase 2C1 isoform X1"/>
    <property type="match status" value="1"/>
</dbReference>
<dbReference type="CDD" id="cd10789">
    <property type="entry name" value="GH38N_AMII_ER_cytosolic"/>
    <property type="match status" value="1"/>
</dbReference>
<evidence type="ECO:0000256" key="2">
    <source>
        <dbReference type="ARBA" id="ARBA00022723"/>
    </source>
</evidence>
<dbReference type="PANTHER" id="PTHR46017:SF1">
    <property type="entry name" value="ALPHA-MANNOSIDASE 2C1"/>
    <property type="match status" value="1"/>
</dbReference>
<dbReference type="InterPro" id="IPR011013">
    <property type="entry name" value="Gal_mutarotase_sf_dom"/>
</dbReference>
<feature type="domain" description="Glycoside hydrolase family 38 central" evidence="5">
    <location>
        <begin position="515"/>
        <end position="593"/>
    </location>
</feature>
<evidence type="ECO:0000256" key="1">
    <source>
        <dbReference type="ARBA" id="ARBA00009792"/>
    </source>
</evidence>
<dbReference type="EMBL" id="MN577573">
    <property type="protein sequence ID" value="QGT50950.1"/>
    <property type="molecule type" value="Genomic_DNA"/>
</dbReference>
<dbReference type="GO" id="GO:0046872">
    <property type="term" value="F:metal ion binding"/>
    <property type="evidence" value="ECO:0007669"/>
    <property type="project" value="UniProtKB-KW"/>
</dbReference>
<dbReference type="Gene3D" id="1.20.1270.50">
    <property type="entry name" value="Glycoside hydrolase family 38, central domain"/>
    <property type="match status" value="1"/>
</dbReference>
<dbReference type="GO" id="GO:0004559">
    <property type="term" value="F:alpha-mannosidase activity"/>
    <property type="evidence" value="ECO:0007669"/>
    <property type="project" value="UniProtKB-EC"/>
</dbReference>
<dbReference type="SUPFAM" id="SSF74650">
    <property type="entry name" value="Galactose mutarotase-like"/>
    <property type="match status" value="1"/>
</dbReference>
<organism evidence="6">
    <name type="scientific">uncultured Bacillota bacterium</name>
    <dbReference type="NCBI Taxonomy" id="344338"/>
    <lineage>
        <taxon>Bacteria</taxon>
        <taxon>Bacillati</taxon>
        <taxon>Bacillota</taxon>
        <taxon>environmental samples</taxon>
    </lineage>
</organism>
<evidence type="ECO:0000256" key="4">
    <source>
        <dbReference type="ARBA" id="ARBA00023295"/>
    </source>
</evidence>
<dbReference type="Gene3D" id="2.60.40.2220">
    <property type="match status" value="1"/>
</dbReference>
<dbReference type="InterPro" id="IPR011682">
    <property type="entry name" value="Glyco_hydro_38_C"/>
</dbReference>
<dbReference type="GO" id="GO:0009313">
    <property type="term" value="P:oligosaccharide catabolic process"/>
    <property type="evidence" value="ECO:0007669"/>
    <property type="project" value="TreeGrafter"/>
</dbReference>
<evidence type="ECO:0000259" key="5">
    <source>
        <dbReference type="SMART" id="SM00872"/>
    </source>
</evidence>
<dbReference type="InterPro" id="IPR011330">
    <property type="entry name" value="Glyco_hydro/deAcase_b/a-brl"/>
</dbReference>
<dbReference type="Pfam" id="PF09261">
    <property type="entry name" value="Alpha-mann_mid"/>
    <property type="match status" value="1"/>
</dbReference>